<dbReference type="EMBL" id="CP055156">
    <property type="protein sequence ID" value="QNF35499.1"/>
    <property type="molecule type" value="Genomic_DNA"/>
</dbReference>
<dbReference type="KEGG" id="aswu:HUW51_23345"/>
<dbReference type="PANTHER" id="PTHR46401:SF2">
    <property type="entry name" value="GLYCOSYLTRANSFERASE WBBK-RELATED"/>
    <property type="match status" value="1"/>
</dbReference>
<gene>
    <name evidence="3" type="ORF">HUW51_23345</name>
</gene>
<accession>A0A7G7GEB5</accession>
<dbReference type="Pfam" id="PF13692">
    <property type="entry name" value="Glyco_trans_1_4"/>
    <property type="match status" value="1"/>
</dbReference>
<dbReference type="InterPro" id="IPR028098">
    <property type="entry name" value="Glyco_trans_4-like_N"/>
</dbReference>
<evidence type="ECO:0000313" key="4">
    <source>
        <dbReference type="Proteomes" id="UP000515237"/>
    </source>
</evidence>
<dbReference type="Pfam" id="PF13439">
    <property type="entry name" value="Glyco_transf_4"/>
    <property type="match status" value="1"/>
</dbReference>
<dbReference type="RefSeq" id="WP_185271991.1">
    <property type="nucleotide sequence ID" value="NZ_CP055156.1"/>
</dbReference>
<dbReference type="GO" id="GO:0016757">
    <property type="term" value="F:glycosyltransferase activity"/>
    <property type="evidence" value="ECO:0007669"/>
    <property type="project" value="TreeGrafter"/>
</dbReference>
<sequence length="399" mass="45144">MKTLHLCNRVPFPPHDGGAIGIYDIVSNLAAQGADVTVLAINTPKHFQPDDVLQERARLITVFVNTNISVVKAFFNLFTTIPYIFERFVSPAYTSRLIQLLQTETFDIIQVEGSQMAWYVPTIRQYSKAPIVLRAHNVEYTIWQRLARHEQNFLKKIYLHYTAREVRRFEKTYFQQFDAIAAITPDDKKRIEELGVTTQIEVIPAGVEMSRFARKPADAPQDKTLFMIGSLNWLPNQEGITWFLDNVWSVISQEDPELELHIAGSSPPPHMLALQIPRVTIHGFVPDAAAFMQQYELMLVPLLSGGGMRIKIVEGMGFGKCILTTPVGAEGIQVTPDHNILIAETAAEWLQVLRNYLAGKLPIQNIAQNAAHLIQQQYDNKIVITKYLKLYNSMASSKI</sequence>
<dbReference type="SUPFAM" id="SSF53756">
    <property type="entry name" value="UDP-Glycosyltransferase/glycogen phosphorylase"/>
    <property type="match status" value="1"/>
</dbReference>
<dbReference type="Proteomes" id="UP000515237">
    <property type="component" value="Chromosome"/>
</dbReference>
<keyword evidence="4" id="KW-1185">Reference proteome</keyword>
<reference evidence="3 4" key="1">
    <citation type="journal article" date="2018" name="Int. J. Syst. Evol. Microbiol.">
        <title>Adhaeribacter swui sp. nov., isolated from wet mud.</title>
        <authorList>
            <person name="Kim D.U."/>
            <person name="Kim K.W."/>
            <person name="Kang M.S."/>
            <person name="Kim J.Y."/>
            <person name="Jang J.H."/>
            <person name="Kim M.K."/>
        </authorList>
    </citation>
    <scope>NUCLEOTIDE SEQUENCE [LARGE SCALE GENOMIC DNA]</scope>
    <source>
        <strain evidence="3 4">KCTC 52873</strain>
    </source>
</reference>
<evidence type="ECO:0000256" key="1">
    <source>
        <dbReference type="ARBA" id="ARBA00022679"/>
    </source>
</evidence>
<dbReference type="PANTHER" id="PTHR46401">
    <property type="entry name" value="GLYCOSYLTRANSFERASE WBBK-RELATED"/>
    <property type="match status" value="1"/>
</dbReference>
<evidence type="ECO:0000313" key="3">
    <source>
        <dbReference type="EMBL" id="QNF35499.1"/>
    </source>
</evidence>
<dbReference type="GO" id="GO:0009103">
    <property type="term" value="P:lipopolysaccharide biosynthetic process"/>
    <property type="evidence" value="ECO:0007669"/>
    <property type="project" value="TreeGrafter"/>
</dbReference>
<feature type="domain" description="Glycosyltransferase subfamily 4-like N-terminal" evidence="2">
    <location>
        <begin position="17"/>
        <end position="211"/>
    </location>
</feature>
<organism evidence="3 4">
    <name type="scientific">Adhaeribacter swui</name>
    <dbReference type="NCBI Taxonomy" id="2086471"/>
    <lineage>
        <taxon>Bacteria</taxon>
        <taxon>Pseudomonadati</taxon>
        <taxon>Bacteroidota</taxon>
        <taxon>Cytophagia</taxon>
        <taxon>Cytophagales</taxon>
        <taxon>Hymenobacteraceae</taxon>
        <taxon>Adhaeribacter</taxon>
    </lineage>
</organism>
<evidence type="ECO:0000259" key="2">
    <source>
        <dbReference type="Pfam" id="PF13439"/>
    </source>
</evidence>
<protein>
    <submittedName>
        <fullName evidence="3">Glycosyltransferase</fullName>
    </submittedName>
</protein>
<dbReference type="Gene3D" id="3.40.50.2000">
    <property type="entry name" value="Glycogen Phosphorylase B"/>
    <property type="match status" value="2"/>
</dbReference>
<dbReference type="CDD" id="cd03801">
    <property type="entry name" value="GT4_PimA-like"/>
    <property type="match status" value="1"/>
</dbReference>
<dbReference type="AlphaFoldDB" id="A0A7G7GEB5"/>
<keyword evidence="1 3" id="KW-0808">Transferase</keyword>
<name>A0A7G7GEB5_9BACT</name>
<proteinExistence type="predicted"/>